<dbReference type="PANTHER" id="PTHR42781:SF4">
    <property type="entry name" value="SPERMIDINE_PUTRESCINE IMPORT ATP-BINDING PROTEIN POTA"/>
    <property type="match status" value="1"/>
</dbReference>
<accession>A0ABW5DT38</accession>
<evidence type="ECO:0000256" key="1">
    <source>
        <dbReference type="ARBA" id="ARBA00022448"/>
    </source>
</evidence>
<dbReference type="InterPro" id="IPR027417">
    <property type="entry name" value="P-loop_NTPase"/>
</dbReference>
<proteinExistence type="predicted"/>
<keyword evidence="6" id="KW-1185">Reference proteome</keyword>
<dbReference type="Pfam" id="PF00005">
    <property type="entry name" value="ABC_tran"/>
    <property type="match status" value="1"/>
</dbReference>
<organism evidence="5 6">
    <name type="scientific">Lacibacterium aquatile</name>
    <dbReference type="NCBI Taxonomy" id="1168082"/>
    <lineage>
        <taxon>Bacteria</taxon>
        <taxon>Pseudomonadati</taxon>
        <taxon>Pseudomonadota</taxon>
        <taxon>Alphaproteobacteria</taxon>
        <taxon>Rhodospirillales</taxon>
        <taxon>Rhodospirillaceae</taxon>
    </lineage>
</organism>
<dbReference type="InterPro" id="IPR008995">
    <property type="entry name" value="Mo/tungstate-bd_C_term_dom"/>
</dbReference>
<dbReference type="InterPro" id="IPR003593">
    <property type="entry name" value="AAA+_ATPase"/>
</dbReference>
<dbReference type="SMART" id="SM00382">
    <property type="entry name" value="AAA"/>
    <property type="match status" value="1"/>
</dbReference>
<dbReference type="GO" id="GO:0005524">
    <property type="term" value="F:ATP binding"/>
    <property type="evidence" value="ECO:0007669"/>
    <property type="project" value="UniProtKB-KW"/>
</dbReference>
<dbReference type="SUPFAM" id="SSF50331">
    <property type="entry name" value="MOP-like"/>
    <property type="match status" value="1"/>
</dbReference>
<evidence type="ECO:0000256" key="3">
    <source>
        <dbReference type="ARBA" id="ARBA00022840"/>
    </source>
</evidence>
<dbReference type="PROSITE" id="PS50893">
    <property type="entry name" value="ABC_TRANSPORTER_2"/>
    <property type="match status" value="1"/>
</dbReference>
<dbReference type="InterPro" id="IPR003439">
    <property type="entry name" value="ABC_transporter-like_ATP-bd"/>
</dbReference>
<name>A0ABW5DT38_9PROT</name>
<dbReference type="InterPro" id="IPR017871">
    <property type="entry name" value="ABC_transporter-like_CS"/>
</dbReference>
<dbReference type="EMBL" id="JBHUIP010000009">
    <property type="protein sequence ID" value="MFD2263131.1"/>
    <property type="molecule type" value="Genomic_DNA"/>
</dbReference>
<evidence type="ECO:0000313" key="6">
    <source>
        <dbReference type="Proteomes" id="UP001597295"/>
    </source>
</evidence>
<keyword evidence="2" id="KW-0547">Nucleotide-binding</keyword>
<gene>
    <name evidence="5" type="ORF">ACFSM5_09555</name>
</gene>
<sequence>MFLEIDRVSASYGANKVLDDISLSVGKGELVALLGSSGCGKTTLLRVLSGFHAAGEGSVRINGADMTALPPEKRDTAMVFQSYALWPHMTVAQNIGYGLRLRKTPKAEIDDKVTAALDMVGLTGFADRMVTQLSGGQRQRVALARAIVVNPAVLLMDEPLSNLDARIRHQVRHEIKAIQARLGLTAVLVTHDQEEAMIMADRIVVMKGGKIEQLGTPEEIYSKPATPFVAEFMGADNRIDADYEIDGERITIRMSETREAQSLPRSLIAHLADLPPKGRLRLHFRASSVSLAGADEAASQDCLSLGGKIRQRSYPGGTYRYAVALGDRQLLVDYDQQLAEGESVRVVLPVSALMAFPAL</sequence>
<dbReference type="Gene3D" id="3.40.50.300">
    <property type="entry name" value="P-loop containing nucleotide triphosphate hydrolases"/>
    <property type="match status" value="1"/>
</dbReference>
<comment type="caution">
    <text evidence="5">The sequence shown here is derived from an EMBL/GenBank/DDBJ whole genome shotgun (WGS) entry which is preliminary data.</text>
</comment>
<dbReference type="RefSeq" id="WP_379876103.1">
    <property type="nucleotide sequence ID" value="NZ_JBHUIP010000009.1"/>
</dbReference>
<feature type="domain" description="ABC transporter" evidence="4">
    <location>
        <begin position="3"/>
        <end position="233"/>
    </location>
</feature>
<evidence type="ECO:0000259" key="4">
    <source>
        <dbReference type="PROSITE" id="PS50893"/>
    </source>
</evidence>
<dbReference type="PANTHER" id="PTHR42781">
    <property type="entry name" value="SPERMIDINE/PUTRESCINE IMPORT ATP-BINDING PROTEIN POTA"/>
    <property type="match status" value="1"/>
</dbReference>
<dbReference type="InterPro" id="IPR050093">
    <property type="entry name" value="ABC_SmlMolc_Importer"/>
</dbReference>
<reference evidence="6" key="1">
    <citation type="journal article" date="2019" name="Int. J. Syst. Evol. Microbiol.">
        <title>The Global Catalogue of Microorganisms (GCM) 10K type strain sequencing project: providing services to taxonomists for standard genome sequencing and annotation.</title>
        <authorList>
            <consortium name="The Broad Institute Genomics Platform"/>
            <consortium name="The Broad Institute Genome Sequencing Center for Infectious Disease"/>
            <person name="Wu L."/>
            <person name="Ma J."/>
        </authorList>
    </citation>
    <scope>NUCLEOTIDE SEQUENCE [LARGE SCALE GENOMIC DNA]</scope>
    <source>
        <strain evidence="6">CGMCC 1.19062</strain>
    </source>
</reference>
<protein>
    <submittedName>
        <fullName evidence="5">ABC transporter ATP-binding protein</fullName>
    </submittedName>
</protein>
<dbReference type="PROSITE" id="PS00211">
    <property type="entry name" value="ABC_TRANSPORTER_1"/>
    <property type="match status" value="1"/>
</dbReference>
<keyword evidence="1" id="KW-0813">Transport</keyword>
<keyword evidence="3 5" id="KW-0067">ATP-binding</keyword>
<evidence type="ECO:0000256" key="2">
    <source>
        <dbReference type="ARBA" id="ARBA00022741"/>
    </source>
</evidence>
<evidence type="ECO:0000313" key="5">
    <source>
        <dbReference type="EMBL" id="MFD2263131.1"/>
    </source>
</evidence>
<dbReference type="SUPFAM" id="SSF52540">
    <property type="entry name" value="P-loop containing nucleoside triphosphate hydrolases"/>
    <property type="match status" value="1"/>
</dbReference>
<dbReference type="Proteomes" id="UP001597295">
    <property type="component" value="Unassembled WGS sequence"/>
</dbReference>